<protein>
    <recommendedName>
        <fullName evidence="3">F-box domain-containing protein</fullName>
    </recommendedName>
</protein>
<dbReference type="KEGG" id="vg:18263502"/>
<name>W6JIN1_9POXV</name>
<sequence>MDSLPNEILIKIFNNLTNSKDKYTFSTISDNCFSIYSMYVMYMNQFILKKESHKKYIQKQITKLELRIPYKYLQYLERLHTLIISYKINYIEILSYTTSLRCLHLYHCEVTTSLLNLEHLCNLEELEIGIEISCPEIFKVQFSLSLIKLKLYLSSSTFYIDLKKYNKLTKLDISDNKYIKGINETDDIENTIVLPDTLEELIFKYSNLIDFTFLVNTKIKILDLSGSKNIKYIKLPITLDEFKFYNMPKLDPILLPYNIKKINVTARQTSFIFPSNILEEFIDAETSANRHNNVRAKKIYLSSVFVDDFSKLIISEITEELHLINASLVRFTLRNTNIKKLHIENIVNSVNIIVPNVLEELLFIHNFTSQLMLDECNIKKLNISNSSIRCIKLPNILNELIFHCSSMKIFEYTMIALAGGKEAYNSLINSMKIIETDKYKKYIYADNNNIPYINNCKIKNIDIIIFLNYS</sequence>
<dbReference type="Proteomes" id="UP000174145">
    <property type="component" value="Segment"/>
</dbReference>
<dbReference type="GeneID" id="18263502"/>
<organism evidence="1 2">
    <name type="scientific">Alphaentomopoxvirus acuprea</name>
    <dbReference type="NCBI Taxonomy" id="62099"/>
    <lineage>
        <taxon>Viruses</taxon>
        <taxon>Varidnaviria</taxon>
        <taxon>Bamfordvirae</taxon>
        <taxon>Nucleocytoviricota</taxon>
        <taxon>Pokkesviricetes</taxon>
        <taxon>Chitovirales</taxon>
        <taxon>Poxviridae</taxon>
        <taxon>Entomopoxvirinae</taxon>
        <taxon>Alphaentomopoxvirus</taxon>
    </lineage>
</organism>
<dbReference type="RefSeq" id="YP_009001546.1">
    <property type="nucleotide sequence ID" value="NC_023426.1"/>
</dbReference>
<evidence type="ECO:0008006" key="3">
    <source>
        <dbReference type="Google" id="ProtNLM"/>
    </source>
</evidence>
<accession>W6JIN1</accession>
<dbReference type="SUPFAM" id="SSF52058">
    <property type="entry name" value="L domain-like"/>
    <property type="match status" value="1"/>
</dbReference>
<evidence type="ECO:0000313" key="2">
    <source>
        <dbReference type="Proteomes" id="UP000174145"/>
    </source>
</evidence>
<dbReference type="EMBL" id="AP013055">
    <property type="protein sequence ID" value="BAO49433.1"/>
    <property type="molecule type" value="Genomic_DNA"/>
</dbReference>
<proteinExistence type="predicted"/>
<keyword evidence="2" id="KW-1185">Reference proteome</keyword>
<reference evidence="1 2" key="1">
    <citation type="journal article" date="2014" name="Virology">
        <title>The complete genome sequence of the Alphaentomopoxvirus Anomala cuprea entomopoxvirus, including its terminal hairpin loop sequences, suggests a potentially unique mode of apoptosis inhibition and mode of DNA replication.</title>
        <authorList>
            <person name="Mitsuhashi W."/>
            <person name="Miyamoto K."/>
            <person name="Wada S."/>
        </authorList>
    </citation>
    <scope>NUCLEOTIDE SEQUENCE [LARGE SCALE GENOMIC DNA]</scope>
    <source>
        <strain evidence="1">CV6M</strain>
    </source>
</reference>
<evidence type="ECO:0000313" key="1">
    <source>
        <dbReference type="EMBL" id="BAO49433.1"/>
    </source>
</evidence>